<name>A0AAE3G730_9GAMM</name>
<gene>
    <name evidence="1" type="ORF">J2T57_003418</name>
</gene>
<accession>A0AAE3G730</accession>
<evidence type="ECO:0000313" key="2">
    <source>
        <dbReference type="Proteomes" id="UP001205843"/>
    </source>
</evidence>
<organism evidence="1 2">
    <name type="scientific">Natronocella acetinitrilica</name>
    <dbReference type="NCBI Taxonomy" id="414046"/>
    <lineage>
        <taxon>Bacteria</taxon>
        <taxon>Pseudomonadati</taxon>
        <taxon>Pseudomonadota</taxon>
        <taxon>Gammaproteobacteria</taxon>
        <taxon>Chromatiales</taxon>
        <taxon>Ectothiorhodospiraceae</taxon>
        <taxon>Natronocella</taxon>
    </lineage>
</organism>
<sequence>MNWRILVVLGGLLLFGMPAVGAEPLPRPGYFVGLTGGMIAPEGGREGYTRGLQLGYRSGYQSAATPRTHVSVELDIGDTVRRVRPDQRRDGQAHKLLVGLHLTGNNYFTDRLFLRTRIGGVYSQRDPDDDSREHWGRISFGLGLGHALGRRAEAIVDTGVQYGFGTQLYYTATGGIRFHF</sequence>
<dbReference type="EMBL" id="JALJXV010000008">
    <property type="protein sequence ID" value="MCP1676259.1"/>
    <property type="molecule type" value="Genomic_DNA"/>
</dbReference>
<evidence type="ECO:0000313" key="1">
    <source>
        <dbReference type="EMBL" id="MCP1676259.1"/>
    </source>
</evidence>
<keyword evidence="2" id="KW-1185">Reference proteome</keyword>
<dbReference type="RefSeq" id="WP_253481651.1">
    <property type="nucleotide sequence ID" value="NZ_JALJXV010000008.1"/>
</dbReference>
<comment type="caution">
    <text evidence="1">The sequence shown here is derived from an EMBL/GenBank/DDBJ whole genome shotgun (WGS) entry which is preliminary data.</text>
</comment>
<dbReference type="Proteomes" id="UP001205843">
    <property type="component" value="Unassembled WGS sequence"/>
</dbReference>
<dbReference type="AlphaFoldDB" id="A0AAE3G730"/>
<protein>
    <recommendedName>
        <fullName evidence="3">Outer membrane protein beta-barrel domain-containing protein</fullName>
    </recommendedName>
</protein>
<reference evidence="1" key="1">
    <citation type="submission" date="2022-03" db="EMBL/GenBank/DDBJ databases">
        <title>Genomic Encyclopedia of Type Strains, Phase III (KMG-III): the genomes of soil and plant-associated and newly described type strains.</title>
        <authorList>
            <person name="Whitman W."/>
        </authorList>
    </citation>
    <scope>NUCLEOTIDE SEQUENCE</scope>
    <source>
        <strain evidence="1">ANL 6-2</strain>
    </source>
</reference>
<proteinExistence type="predicted"/>
<evidence type="ECO:0008006" key="3">
    <source>
        <dbReference type="Google" id="ProtNLM"/>
    </source>
</evidence>